<dbReference type="Proteomes" id="UP001501570">
    <property type="component" value="Unassembled WGS sequence"/>
</dbReference>
<sequence>MNAPESPEPLPGARLLFSLDPAQRHLNHGGFGTTPISVQRAQQRLRDEMEADPHRFFTRGLHDRIRHTRRHLASFLGADPDSSALVTNTTAGVALVLGSLALGAGDEVITTDHGYVSVALAIAATGARNRVVPVELTAGDDEIVSAIASAVDPARTRLVVVDLTSSPTARRMPIERIAAALRPTGVPLLVDGAHGPGALPLAVDAIGADFFVGNLHKWAFAPRGTAILSVAPKWRRVMAPRVVSRAQSEGFPHSVEFMGISDYTGWLAAPAGVFMLRTLGPERVWAHNAALARYGQHVVGSALGLDIDRLPDPGADSPMRVLPLPLPAGRRYTEADAVALRDQIADRLSVSVAINHWRGGLLLRLCAQVYNRADDYDQLAEALPGALRDVLSD</sequence>
<keyword evidence="4" id="KW-1185">Reference proteome</keyword>
<dbReference type="GO" id="GO:0008483">
    <property type="term" value="F:transaminase activity"/>
    <property type="evidence" value="ECO:0007669"/>
    <property type="project" value="UniProtKB-KW"/>
</dbReference>
<dbReference type="InterPro" id="IPR015421">
    <property type="entry name" value="PyrdxlP-dep_Trfase_major"/>
</dbReference>
<reference evidence="4" key="1">
    <citation type="journal article" date="2019" name="Int. J. Syst. Evol. Microbiol.">
        <title>The Global Catalogue of Microorganisms (GCM) 10K type strain sequencing project: providing services to taxonomists for standard genome sequencing and annotation.</title>
        <authorList>
            <consortium name="The Broad Institute Genomics Platform"/>
            <consortium name="The Broad Institute Genome Sequencing Center for Infectious Disease"/>
            <person name="Wu L."/>
            <person name="Ma J."/>
        </authorList>
    </citation>
    <scope>NUCLEOTIDE SEQUENCE [LARGE SCALE GENOMIC DNA]</scope>
    <source>
        <strain evidence="4">JCM 18304</strain>
    </source>
</reference>
<dbReference type="Pfam" id="PF00266">
    <property type="entry name" value="Aminotran_5"/>
    <property type="match status" value="1"/>
</dbReference>
<organism evidence="3 4">
    <name type="scientific">Rugosimonospora acidiphila</name>
    <dbReference type="NCBI Taxonomy" id="556531"/>
    <lineage>
        <taxon>Bacteria</taxon>
        <taxon>Bacillati</taxon>
        <taxon>Actinomycetota</taxon>
        <taxon>Actinomycetes</taxon>
        <taxon>Micromonosporales</taxon>
        <taxon>Micromonosporaceae</taxon>
        <taxon>Rugosimonospora</taxon>
    </lineage>
</organism>
<gene>
    <name evidence="3" type="ORF">GCM10023322_17830</name>
</gene>
<feature type="domain" description="Aminotransferase class V" evidence="2">
    <location>
        <begin position="60"/>
        <end position="295"/>
    </location>
</feature>
<dbReference type="InterPro" id="IPR000192">
    <property type="entry name" value="Aminotrans_V_dom"/>
</dbReference>
<dbReference type="InterPro" id="IPR015422">
    <property type="entry name" value="PyrdxlP-dep_Trfase_small"/>
</dbReference>
<accession>A0ABP9RN36</accession>
<dbReference type="Gene3D" id="3.90.1150.10">
    <property type="entry name" value="Aspartate Aminotransferase, domain 1"/>
    <property type="match status" value="1"/>
</dbReference>
<comment type="caution">
    <text evidence="3">The sequence shown here is derived from an EMBL/GenBank/DDBJ whole genome shotgun (WGS) entry which is preliminary data.</text>
</comment>
<dbReference type="SUPFAM" id="SSF53383">
    <property type="entry name" value="PLP-dependent transferases"/>
    <property type="match status" value="1"/>
</dbReference>
<keyword evidence="1" id="KW-0663">Pyridoxal phosphate</keyword>
<dbReference type="RefSeq" id="WP_345627827.1">
    <property type="nucleotide sequence ID" value="NZ_BAABJQ010000004.1"/>
</dbReference>
<protein>
    <submittedName>
        <fullName evidence="3">Aminotransferase class V-fold PLP-dependent enzyme</fullName>
    </submittedName>
</protein>
<evidence type="ECO:0000313" key="4">
    <source>
        <dbReference type="Proteomes" id="UP001501570"/>
    </source>
</evidence>
<proteinExistence type="predicted"/>
<name>A0ABP9RN36_9ACTN</name>
<evidence type="ECO:0000256" key="1">
    <source>
        <dbReference type="ARBA" id="ARBA00022898"/>
    </source>
</evidence>
<dbReference type="InterPro" id="IPR015424">
    <property type="entry name" value="PyrdxlP-dep_Trfase"/>
</dbReference>
<dbReference type="PANTHER" id="PTHR43092:SF2">
    <property type="entry name" value="HERCYNYLCYSTEINE SULFOXIDE LYASE"/>
    <property type="match status" value="1"/>
</dbReference>
<dbReference type="EMBL" id="BAABJQ010000004">
    <property type="protein sequence ID" value="GAA5181962.1"/>
    <property type="molecule type" value="Genomic_DNA"/>
</dbReference>
<keyword evidence="3" id="KW-0808">Transferase</keyword>
<evidence type="ECO:0000259" key="2">
    <source>
        <dbReference type="Pfam" id="PF00266"/>
    </source>
</evidence>
<dbReference type="Gene3D" id="3.40.640.10">
    <property type="entry name" value="Type I PLP-dependent aspartate aminotransferase-like (Major domain)"/>
    <property type="match status" value="1"/>
</dbReference>
<evidence type="ECO:0000313" key="3">
    <source>
        <dbReference type="EMBL" id="GAA5181962.1"/>
    </source>
</evidence>
<dbReference type="PANTHER" id="PTHR43092">
    <property type="entry name" value="L-CYSTEINE DESULFHYDRASE"/>
    <property type="match status" value="1"/>
</dbReference>
<keyword evidence="3" id="KW-0032">Aminotransferase</keyword>